<dbReference type="AlphaFoldDB" id="A0A9U8E3Z2"/>
<dbReference type="GO" id="GO:0034551">
    <property type="term" value="P:mitochondrial respiratory chain complex III assembly"/>
    <property type="evidence" value="ECO:0007669"/>
    <property type="project" value="TreeGrafter"/>
</dbReference>
<dbReference type="PANTHER" id="PTHR12184:SF1">
    <property type="entry name" value="UBIQUINOL-CYTOCHROME-C REDUCTASE COMPLEX ASSEMBLY FACTOR 1"/>
    <property type="match status" value="1"/>
</dbReference>
<dbReference type="PANTHER" id="PTHR12184">
    <property type="entry name" value="UBIQUINOL-CYTOCHROME C REDUCTASE COMPLEX ASSEMBLY FACTOR 1 FAMILY MEMBER"/>
    <property type="match status" value="1"/>
</dbReference>
<name>A0A9U8E3Z2_BIOGL</name>
<dbReference type="InterPro" id="IPR007129">
    <property type="entry name" value="Ubiqinol_cyt_c_chaperone_CPB3"/>
</dbReference>
<keyword evidence="3" id="KW-1185">Reference proteome</keyword>
<accession>A0A9U8E3Z2</accession>
<gene>
    <name evidence="4" type="primary">LOC106058764</name>
</gene>
<dbReference type="OrthoDB" id="4007at2759"/>
<dbReference type="GO" id="GO:0005739">
    <property type="term" value="C:mitochondrion"/>
    <property type="evidence" value="ECO:0007669"/>
    <property type="project" value="TreeGrafter"/>
</dbReference>
<dbReference type="RefSeq" id="XP_013071714.2">
    <property type="nucleotide sequence ID" value="XM_013216260.2"/>
</dbReference>
<dbReference type="GeneID" id="106058764"/>
<dbReference type="KEGG" id="bgt:106058764"/>
<proteinExistence type="inferred from homology"/>
<organism evidence="3 4">
    <name type="scientific">Biomphalaria glabrata</name>
    <name type="common">Bloodfluke planorb</name>
    <name type="synonym">Freshwater snail</name>
    <dbReference type="NCBI Taxonomy" id="6526"/>
    <lineage>
        <taxon>Eukaryota</taxon>
        <taxon>Metazoa</taxon>
        <taxon>Spiralia</taxon>
        <taxon>Lophotrochozoa</taxon>
        <taxon>Mollusca</taxon>
        <taxon>Gastropoda</taxon>
        <taxon>Heterobranchia</taxon>
        <taxon>Euthyneura</taxon>
        <taxon>Panpulmonata</taxon>
        <taxon>Hygrophila</taxon>
        <taxon>Lymnaeoidea</taxon>
        <taxon>Planorbidae</taxon>
        <taxon>Biomphalaria</taxon>
    </lineage>
</organism>
<reference evidence="4" key="1">
    <citation type="submission" date="2025-08" db="UniProtKB">
        <authorList>
            <consortium name="RefSeq"/>
        </authorList>
    </citation>
    <scope>IDENTIFICATION</scope>
</reference>
<evidence type="ECO:0000313" key="3">
    <source>
        <dbReference type="Proteomes" id="UP001165740"/>
    </source>
</evidence>
<dbReference type="Proteomes" id="UP001165740">
    <property type="component" value="Chromosome 17"/>
</dbReference>
<evidence type="ECO:0000259" key="2">
    <source>
        <dbReference type="Pfam" id="PF03981"/>
    </source>
</evidence>
<feature type="domain" description="Ubiquinol-cytochrome c chaperone" evidence="2">
    <location>
        <begin position="115"/>
        <end position="251"/>
    </location>
</feature>
<dbReference type="InterPro" id="IPR021150">
    <property type="entry name" value="Ubiq_cyt_c_chap"/>
</dbReference>
<protein>
    <submittedName>
        <fullName evidence="4">Ubiquinol-cytochrome-c reductase complex assembly factor 1-like isoform X1</fullName>
    </submittedName>
</protein>
<comment type="similarity">
    <text evidence="1">Belongs to the CBP3 family.</text>
</comment>
<dbReference type="OMA" id="TWFLITE"/>
<evidence type="ECO:0000256" key="1">
    <source>
        <dbReference type="ARBA" id="ARBA00006407"/>
    </source>
</evidence>
<evidence type="ECO:0000313" key="4">
    <source>
        <dbReference type="RefSeq" id="XP_013071714.2"/>
    </source>
</evidence>
<dbReference type="Pfam" id="PF03981">
    <property type="entry name" value="Ubiq_cyt_C_chap"/>
    <property type="match status" value="1"/>
</dbReference>
<sequence length="278" mass="32272">MVGFIVYSSFITKVKVENEHCGKDKSSYFIEPLCTGCARRLLAPAICTKIRHLKASQHTASNNFMSAMSTWDKFKWNLGLTGRLSVSKQKLISSGVKLYICCSDFIDFSEFVRVVKLPDTFTAWFLLVNLHLWMVNVKVSQMGKEGELMKTNMYKAMWNDVERRLNTFKDMTGREKRKSLENYYSDMISSILYYDEGLIGSDKDLANSLWVQLFCMEPNIHVDQLEIMVEYVRKQVYHHDQLDPDLIMKTGYVSFLPLLGEKLNLQKAEQDFKKLCEI</sequence>